<accession>A0A2T0XRF5</accession>
<name>A0A2T0XRF5_9BURK</name>
<dbReference type="InterPro" id="IPR029063">
    <property type="entry name" value="SAM-dependent_MTases_sf"/>
</dbReference>
<dbReference type="PANTHER" id="PTHR47739">
    <property type="entry name" value="TRNA1(VAL) (ADENINE(37)-N6)-METHYLTRANSFERASE"/>
    <property type="match status" value="1"/>
</dbReference>
<keyword evidence="1 4" id="KW-0808">Transferase</keyword>
<evidence type="ECO:0000313" key="5">
    <source>
        <dbReference type="Proteomes" id="UP000238308"/>
    </source>
</evidence>
<dbReference type="GO" id="GO:0008170">
    <property type="term" value="F:N-methyltransferase activity"/>
    <property type="evidence" value="ECO:0007669"/>
    <property type="project" value="UniProtKB-ARBA"/>
</dbReference>
<dbReference type="GO" id="GO:0003676">
    <property type="term" value="F:nucleic acid binding"/>
    <property type="evidence" value="ECO:0007669"/>
    <property type="project" value="InterPro"/>
</dbReference>
<dbReference type="PROSITE" id="PS00092">
    <property type="entry name" value="N6_MTASE"/>
    <property type="match status" value="1"/>
</dbReference>
<dbReference type="GO" id="GO:0008757">
    <property type="term" value="F:S-adenosylmethionine-dependent methyltransferase activity"/>
    <property type="evidence" value="ECO:0007669"/>
    <property type="project" value="UniProtKB-ARBA"/>
</dbReference>
<keyword evidence="5" id="KW-1185">Reference proteome</keyword>
<dbReference type="InterPro" id="IPR007848">
    <property type="entry name" value="Small_mtfrase_dom"/>
</dbReference>
<dbReference type="PANTHER" id="PTHR47739:SF1">
    <property type="entry name" value="TRNA1(VAL) (ADENINE(37)-N6)-METHYLTRANSFERASE"/>
    <property type="match status" value="1"/>
</dbReference>
<dbReference type="OrthoDB" id="267914at2"/>
<sequence length="382" mass="42778">MSISENPTPYFTVDNALFANWRSENGWGAPKRYLDADDTMTADSAYRYVSEGIGLLWKGDFQNGRQLLQALIRRLDKRPPKLGDLTYPERFYRIRLNRAQRARTLGMLLVPFETGHRLTHRRAPDVTLACQEAYGDSDAPLVIPFTELLGVISAHEWRKKGLRIAALDGNIHAHYGVFAPTRNEYLDLIMQAPLARAELAMDIGTGTGVIALALAKRGIKKIIATDNNPRAMACASSNIALFSLGKQIEIQQTDLFPADKSGLMQQADLIVCNPPWIPGKPSSLLETAVFDPDQHMLKGFVKQVGQYLKPGGEAWLVLSDLAEYLGLRQRDELLSLFTDSGLKVIDRLEIKPTHRKINDADDPLAELRSKEMTSLWRLKVNK</sequence>
<evidence type="ECO:0000259" key="3">
    <source>
        <dbReference type="Pfam" id="PF05175"/>
    </source>
</evidence>
<evidence type="ECO:0000256" key="2">
    <source>
        <dbReference type="ARBA" id="ARBA00022691"/>
    </source>
</evidence>
<feature type="domain" description="Methyltransferase small" evidence="3">
    <location>
        <begin position="171"/>
        <end position="324"/>
    </location>
</feature>
<dbReference type="AlphaFoldDB" id="A0A2T0XRF5"/>
<comment type="caution">
    <text evidence="4">The sequence shown here is derived from an EMBL/GenBank/DDBJ whole genome shotgun (WGS) entry which is preliminary data.</text>
</comment>
<dbReference type="InterPro" id="IPR050210">
    <property type="entry name" value="tRNA_Adenine-N(6)_MTase"/>
</dbReference>
<keyword evidence="2" id="KW-0949">S-adenosyl-L-methionine</keyword>
<dbReference type="Proteomes" id="UP000238308">
    <property type="component" value="Unassembled WGS sequence"/>
</dbReference>
<keyword evidence="1 4" id="KW-0489">Methyltransferase</keyword>
<dbReference type="CDD" id="cd02440">
    <property type="entry name" value="AdoMet_MTases"/>
    <property type="match status" value="1"/>
</dbReference>
<protein>
    <submittedName>
        <fullName evidence="4">Methylase of polypeptide subunit release factors</fullName>
    </submittedName>
</protein>
<dbReference type="EMBL" id="PVTV01000001">
    <property type="protein sequence ID" value="PRZ01521.1"/>
    <property type="molecule type" value="Genomic_DNA"/>
</dbReference>
<organism evidence="4 5">
    <name type="scientific">Jezberella montanilacus</name>
    <dbReference type="NCBI Taxonomy" id="323426"/>
    <lineage>
        <taxon>Bacteria</taxon>
        <taxon>Pseudomonadati</taxon>
        <taxon>Pseudomonadota</taxon>
        <taxon>Betaproteobacteria</taxon>
        <taxon>Burkholderiales</taxon>
        <taxon>Alcaligenaceae</taxon>
        <taxon>Jezberella</taxon>
    </lineage>
</organism>
<dbReference type="Gene3D" id="3.40.50.150">
    <property type="entry name" value="Vaccinia Virus protein VP39"/>
    <property type="match status" value="1"/>
</dbReference>
<reference evidence="4 5" key="1">
    <citation type="submission" date="2018-03" db="EMBL/GenBank/DDBJ databases">
        <title>Genomic Encyclopedia of Type Strains, Phase III (KMG-III): the genomes of soil and plant-associated and newly described type strains.</title>
        <authorList>
            <person name="Whitman W."/>
        </authorList>
    </citation>
    <scope>NUCLEOTIDE SEQUENCE [LARGE SCALE GENOMIC DNA]</scope>
    <source>
        <strain evidence="4 5">MWH-P2sevCIIIb</strain>
    </source>
</reference>
<dbReference type="RefSeq" id="WP_106225978.1">
    <property type="nucleotide sequence ID" value="NZ_PVTV01000001.1"/>
</dbReference>
<dbReference type="GO" id="GO:0032259">
    <property type="term" value="P:methylation"/>
    <property type="evidence" value="ECO:0007669"/>
    <property type="project" value="UniProtKB-KW"/>
</dbReference>
<evidence type="ECO:0000313" key="4">
    <source>
        <dbReference type="EMBL" id="PRZ01521.1"/>
    </source>
</evidence>
<gene>
    <name evidence="4" type="ORF">BCM14_0031</name>
</gene>
<dbReference type="Pfam" id="PF05175">
    <property type="entry name" value="MTS"/>
    <property type="match status" value="1"/>
</dbReference>
<dbReference type="SUPFAM" id="SSF53335">
    <property type="entry name" value="S-adenosyl-L-methionine-dependent methyltransferases"/>
    <property type="match status" value="1"/>
</dbReference>
<evidence type="ECO:0000256" key="1">
    <source>
        <dbReference type="ARBA" id="ARBA00022603"/>
    </source>
</evidence>
<dbReference type="InterPro" id="IPR002052">
    <property type="entry name" value="DNA_methylase_N6_adenine_CS"/>
</dbReference>
<proteinExistence type="predicted"/>